<dbReference type="RefSeq" id="WP_047258797.1">
    <property type="nucleotide sequence ID" value="NZ_CP011546.1"/>
</dbReference>
<reference evidence="2" key="2">
    <citation type="submission" date="2015-05" db="EMBL/GenBank/DDBJ databases">
        <title>Complete genome sequence of Corynebacterium uterequi DSM 45634, isolated from the uterus of a maiden mare.</title>
        <authorList>
            <person name="Ruckert C."/>
            <person name="Albersmeier A."/>
            <person name="Winkler A."/>
            <person name="Tauch A."/>
        </authorList>
    </citation>
    <scope>NUCLEOTIDE SEQUENCE [LARGE SCALE GENOMIC DNA]</scope>
    <source>
        <strain evidence="2">DSM 45634</strain>
    </source>
</reference>
<dbReference type="PATRIC" id="fig|1072256.5.peg.115"/>
<dbReference type="OrthoDB" id="5189541at2"/>
<reference evidence="1 2" key="1">
    <citation type="journal article" date="2015" name="Genome Announc.">
        <title>Virulence Factor Genes Detected in the Complete Genome Sequence of Corynebacterium uterequi DSM 45634, Isolated from the Uterus of a Maiden Mare.</title>
        <authorList>
            <person name="Ruckert C."/>
            <person name="Kriete M."/>
            <person name="Jaenicke S."/>
            <person name="Winkler A."/>
            <person name="Tauch A."/>
        </authorList>
    </citation>
    <scope>NUCLEOTIDE SEQUENCE [LARGE SCALE GENOMIC DNA]</scope>
    <source>
        <strain evidence="1 2">DSM 45634</strain>
    </source>
</reference>
<protein>
    <submittedName>
        <fullName evidence="1">Putative tRNA adenosine deaminase-associated protein</fullName>
    </submittedName>
</protein>
<dbReference type="InterPro" id="IPR023869">
    <property type="entry name" value="tRNA_Adeno_NH3ase_assoc_put"/>
</dbReference>
<accession>A0A0G3HGA8</accession>
<sequence length="159" mass="17028">MQDYSFAVTVTSVDGRWLVKSFPDDFTNPRTAIMAVRSLRAEAAAFALLCVEDEYFVIARPGPNGTAVFLSDVTMAVDDDFAAGWAAEANLEVPDIAPEDLDDVDPLPDGDFAILGDLGVGEELLSVFVDDPDLAPSEALERIAEELGCLDELNDAIDG</sequence>
<name>A0A0G3HGA8_9CORY</name>
<dbReference type="AlphaFoldDB" id="A0A0G3HGA8"/>
<proteinExistence type="predicted"/>
<gene>
    <name evidence="1" type="ORF">CUTER_00610</name>
</gene>
<dbReference type="NCBIfam" id="TIGR03941">
    <property type="entry name" value="tRNA_deam_assoc"/>
    <property type="match status" value="1"/>
</dbReference>
<evidence type="ECO:0000313" key="2">
    <source>
        <dbReference type="Proteomes" id="UP000035548"/>
    </source>
</evidence>
<dbReference type="EMBL" id="CP011546">
    <property type="protein sequence ID" value="AKK10147.1"/>
    <property type="molecule type" value="Genomic_DNA"/>
</dbReference>
<organism evidence="1 2">
    <name type="scientific">Corynebacterium uterequi</name>
    <dbReference type="NCBI Taxonomy" id="1072256"/>
    <lineage>
        <taxon>Bacteria</taxon>
        <taxon>Bacillati</taxon>
        <taxon>Actinomycetota</taxon>
        <taxon>Actinomycetes</taxon>
        <taxon>Mycobacteriales</taxon>
        <taxon>Corynebacteriaceae</taxon>
        <taxon>Corynebacterium</taxon>
    </lineage>
</organism>
<dbReference type="KEGG" id="cut:CUTER_00610"/>
<dbReference type="Proteomes" id="UP000035548">
    <property type="component" value="Chromosome"/>
</dbReference>
<evidence type="ECO:0000313" key="1">
    <source>
        <dbReference type="EMBL" id="AKK10147.1"/>
    </source>
</evidence>
<dbReference type="STRING" id="1072256.CUTER_00610"/>
<keyword evidence="2" id="KW-1185">Reference proteome</keyword>